<feature type="domain" description="Endonuclease/exonuclease/phosphatase" evidence="1">
    <location>
        <begin position="9"/>
        <end position="234"/>
    </location>
</feature>
<sequence>MIKAPPHLASWNVRGFNSQEKVLGCKDLVSRYKLEMLCILENRIHDKSFLDPWFRHKHDVFDNEDSCHNFQHSISGRIWVKWNPSLIQFKPHFTTSQLITGDIFRGHNFVCTLSVVYASNLHSERLLLWDFLKQQAANISNLWLIIGDFNYCRYPHEKLGGSPLLPSHLWDFNTFLFEVGLIDLASTGLNFSWFNQRANDPIHLRLDRMLINDIWLETYPNTFYEVLPPSCSDHSPITLKATIKKKNWANSCCLSSNLASLKEKQQQILNLQSNDPQNVDWNQSLKSINDNIRDCSAAWSNYIIQRAKLKWLSQGEDDLKFLYATIRKKRNISSTPLFSNDEPIVRQGMISSIIQHFQQLFNSPEPISFHDVSSIISLKNCENLLAVLSSFANVSGLLVNHDKSKHSKISDFILDGDWSLPDVLNPTILPYLQNILLEHDPINSIGWKDHKRICFSSFILYYFREEIPFCWHKLIWHKHHALKYSCYTWLALNGGLKTADELIKRNIGVNSLCSLCFSFNEMISHLLFECDYAFAVLKSLIPSLGDFLLRPRLSDVFLFLEERSYQSKHQKTILLLKVCCVAYFIWRERNERRFNSIYRSSTTLCALINNAVDMKTSKWLQD</sequence>
<dbReference type="InterPro" id="IPR005135">
    <property type="entry name" value="Endo/exonuclease/phosphatase"/>
</dbReference>
<reference evidence="3 4" key="1">
    <citation type="journal article" date="2024" name="Plant Biotechnol. J.">
        <title>Dendrobium thyrsiflorum genome and its molecular insights into genes involved in important horticultural traits.</title>
        <authorList>
            <person name="Chen B."/>
            <person name="Wang J.Y."/>
            <person name="Zheng P.J."/>
            <person name="Li K.L."/>
            <person name="Liang Y.M."/>
            <person name="Chen X.F."/>
            <person name="Zhang C."/>
            <person name="Zhao X."/>
            <person name="He X."/>
            <person name="Zhang G.Q."/>
            <person name="Liu Z.J."/>
            <person name="Xu Q."/>
        </authorList>
    </citation>
    <scope>NUCLEOTIDE SEQUENCE [LARGE SCALE GENOMIC DNA]</scope>
    <source>
        <strain evidence="3">GZMU011</strain>
    </source>
</reference>
<name>A0ABD0UB28_DENTH</name>
<dbReference type="PANTHER" id="PTHR33710:SF64">
    <property type="entry name" value="ENDONUCLEASE_EXONUCLEASE_PHOSPHATASE DOMAIN-CONTAINING PROTEIN"/>
    <property type="match status" value="1"/>
</dbReference>
<keyword evidence="4" id="KW-1185">Reference proteome</keyword>
<dbReference type="SUPFAM" id="SSF56219">
    <property type="entry name" value="DNase I-like"/>
    <property type="match status" value="1"/>
</dbReference>
<dbReference type="Proteomes" id="UP001552299">
    <property type="component" value="Unassembled WGS sequence"/>
</dbReference>
<dbReference type="PANTHER" id="PTHR33710">
    <property type="entry name" value="BNAC02G09200D PROTEIN"/>
    <property type="match status" value="1"/>
</dbReference>
<accession>A0ABD0UB28</accession>
<dbReference type="AlphaFoldDB" id="A0ABD0UB28"/>
<dbReference type="EMBL" id="JANQDX010000016">
    <property type="protein sequence ID" value="KAL0909977.1"/>
    <property type="molecule type" value="Genomic_DNA"/>
</dbReference>
<feature type="domain" description="Reverse transcriptase zinc-binding" evidence="2">
    <location>
        <begin position="463"/>
        <end position="534"/>
    </location>
</feature>
<comment type="caution">
    <text evidence="3">The sequence shown here is derived from an EMBL/GenBank/DDBJ whole genome shotgun (WGS) entry which is preliminary data.</text>
</comment>
<evidence type="ECO:0000313" key="4">
    <source>
        <dbReference type="Proteomes" id="UP001552299"/>
    </source>
</evidence>
<proteinExistence type="predicted"/>
<dbReference type="InterPro" id="IPR026960">
    <property type="entry name" value="RVT-Znf"/>
</dbReference>
<protein>
    <recommendedName>
        <fullName evidence="5">Reverse transcriptase zinc-binding domain-containing protein</fullName>
    </recommendedName>
</protein>
<dbReference type="Pfam" id="PF13966">
    <property type="entry name" value="zf-RVT"/>
    <property type="match status" value="1"/>
</dbReference>
<evidence type="ECO:0000259" key="2">
    <source>
        <dbReference type="Pfam" id="PF13966"/>
    </source>
</evidence>
<gene>
    <name evidence="3" type="ORF">M5K25_020895</name>
</gene>
<evidence type="ECO:0008006" key="5">
    <source>
        <dbReference type="Google" id="ProtNLM"/>
    </source>
</evidence>
<evidence type="ECO:0000259" key="1">
    <source>
        <dbReference type="Pfam" id="PF03372"/>
    </source>
</evidence>
<evidence type="ECO:0000313" key="3">
    <source>
        <dbReference type="EMBL" id="KAL0909977.1"/>
    </source>
</evidence>
<organism evidence="3 4">
    <name type="scientific">Dendrobium thyrsiflorum</name>
    <name type="common">Pinecone-like raceme dendrobium</name>
    <name type="synonym">Orchid</name>
    <dbReference type="NCBI Taxonomy" id="117978"/>
    <lineage>
        <taxon>Eukaryota</taxon>
        <taxon>Viridiplantae</taxon>
        <taxon>Streptophyta</taxon>
        <taxon>Embryophyta</taxon>
        <taxon>Tracheophyta</taxon>
        <taxon>Spermatophyta</taxon>
        <taxon>Magnoliopsida</taxon>
        <taxon>Liliopsida</taxon>
        <taxon>Asparagales</taxon>
        <taxon>Orchidaceae</taxon>
        <taxon>Epidendroideae</taxon>
        <taxon>Malaxideae</taxon>
        <taxon>Dendrobiinae</taxon>
        <taxon>Dendrobium</taxon>
    </lineage>
</organism>
<dbReference type="InterPro" id="IPR036691">
    <property type="entry name" value="Endo/exonu/phosph_ase_sf"/>
</dbReference>
<dbReference type="Gene3D" id="3.60.10.10">
    <property type="entry name" value="Endonuclease/exonuclease/phosphatase"/>
    <property type="match status" value="1"/>
</dbReference>
<dbReference type="Pfam" id="PF03372">
    <property type="entry name" value="Exo_endo_phos"/>
    <property type="match status" value="1"/>
</dbReference>